<sequence length="52" mass="5968">MNYNKIIEKSVPSICLQQCHLLPVAHCTMTIQDFSATQDFSYFALDVSTEVW</sequence>
<dbReference type="EMBL" id="GBXM01045582">
    <property type="protein sequence ID" value="JAH62995.1"/>
    <property type="molecule type" value="Transcribed_RNA"/>
</dbReference>
<proteinExistence type="predicted"/>
<dbReference type="AlphaFoldDB" id="A0A0E9UCP6"/>
<protein>
    <submittedName>
        <fullName evidence="1">Uncharacterized protein</fullName>
    </submittedName>
</protein>
<organism evidence="1">
    <name type="scientific">Anguilla anguilla</name>
    <name type="common">European freshwater eel</name>
    <name type="synonym">Muraena anguilla</name>
    <dbReference type="NCBI Taxonomy" id="7936"/>
    <lineage>
        <taxon>Eukaryota</taxon>
        <taxon>Metazoa</taxon>
        <taxon>Chordata</taxon>
        <taxon>Craniata</taxon>
        <taxon>Vertebrata</taxon>
        <taxon>Euteleostomi</taxon>
        <taxon>Actinopterygii</taxon>
        <taxon>Neopterygii</taxon>
        <taxon>Teleostei</taxon>
        <taxon>Anguilliformes</taxon>
        <taxon>Anguillidae</taxon>
        <taxon>Anguilla</taxon>
    </lineage>
</organism>
<name>A0A0E9UCP6_ANGAN</name>
<accession>A0A0E9UCP6</accession>
<reference evidence="1" key="2">
    <citation type="journal article" date="2015" name="Fish Shellfish Immunol.">
        <title>Early steps in the European eel (Anguilla anguilla)-Vibrio vulnificus interaction in the gills: Role of the RtxA13 toxin.</title>
        <authorList>
            <person name="Callol A."/>
            <person name="Pajuelo D."/>
            <person name="Ebbesson L."/>
            <person name="Teles M."/>
            <person name="MacKenzie S."/>
            <person name="Amaro C."/>
        </authorList>
    </citation>
    <scope>NUCLEOTIDE SEQUENCE</scope>
</reference>
<reference evidence="1" key="1">
    <citation type="submission" date="2014-11" db="EMBL/GenBank/DDBJ databases">
        <authorList>
            <person name="Amaro Gonzalez C."/>
        </authorList>
    </citation>
    <scope>NUCLEOTIDE SEQUENCE</scope>
</reference>
<evidence type="ECO:0000313" key="1">
    <source>
        <dbReference type="EMBL" id="JAH62995.1"/>
    </source>
</evidence>